<dbReference type="KEGG" id="dor:Desor_1242"/>
<organism evidence="1 2">
    <name type="scientific">Desulfosporosinus orientis (strain ATCC 19365 / DSM 765 / NCIMB 8382 / VKM B-1628 / Singapore I)</name>
    <name type="common">Desulfotomaculum orientis</name>
    <dbReference type="NCBI Taxonomy" id="768706"/>
    <lineage>
        <taxon>Bacteria</taxon>
        <taxon>Bacillati</taxon>
        <taxon>Bacillota</taxon>
        <taxon>Clostridia</taxon>
        <taxon>Eubacteriales</taxon>
        <taxon>Desulfitobacteriaceae</taxon>
        <taxon>Desulfosporosinus</taxon>
    </lineage>
</organism>
<accession>G7WEL4</accession>
<dbReference type="HOGENOM" id="CLU_3042755_0_0_9"/>
<proteinExistence type="predicted"/>
<dbReference type="STRING" id="768706.Desor_1242"/>
<gene>
    <name evidence="1" type="ordered locus">Desor_1242</name>
</gene>
<dbReference type="Proteomes" id="UP000006346">
    <property type="component" value="Chromosome"/>
</dbReference>
<protein>
    <submittedName>
        <fullName evidence="1">Uncharacterized protein</fullName>
    </submittedName>
</protein>
<reference evidence="1 2" key="2">
    <citation type="journal article" date="2012" name="J. Bacteriol.">
        <title>Complete genome sequences of Desulfosporosinus orientis DSM765T, Desulfosporosinus youngiae DSM17734T, Desulfosporosinus meridiei DSM13257T, and Desulfosporosinus acidiphilus DSM22704T.</title>
        <authorList>
            <person name="Pester M."/>
            <person name="Brambilla E."/>
            <person name="Alazard D."/>
            <person name="Rattei T."/>
            <person name="Weinmaier T."/>
            <person name="Han J."/>
            <person name="Lucas S."/>
            <person name="Lapidus A."/>
            <person name="Cheng J.F."/>
            <person name="Goodwin L."/>
            <person name="Pitluck S."/>
            <person name="Peters L."/>
            <person name="Ovchinnikova G."/>
            <person name="Teshima H."/>
            <person name="Detter J.C."/>
            <person name="Han C.S."/>
            <person name="Tapia R."/>
            <person name="Land M.L."/>
            <person name="Hauser L."/>
            <person name="Kyrpides N.C."/>
            <person name="Ivanova N.N."/>
            <person name="Pagani I."/>
            <person name="Huntmann M."/>
            <person name="Wei C.L."/>
            <person name="Davenport K.W."/>
            <person name="Daligault H."/>
            <person name="Chain P.S."/>
            <person name="Chen A."/>
            <person name="Mavromatis K."/>
            <person name="Markowitz V."/>
            <person name="Szeto E."/>
            <person name="Mikhailova N."/>
            <person name="Pati A."/>
            <person name="Wagner M."/>
            <person name="Woyke T."/>
            <person name="Ollivier B."/>
            <person name="Klenk H.P."/>
            <person name="Spring S."/>
            <person name="Loy A."/>
        </authorList>
    </citation>
    <scope>NUCLEOTIDE SEQUENCE [LARGE SCALE GENOMIC DNA]</scope>
    <source>
        <strain evidence="2">ATCC 19365 / DSM 765 / NCIMB 8382 / VKM B-1628</strain>
    </source>
</reference>
<dbReference type="AlphaFoldDB" id="G7WEL4"/>
<evidence type="ECO:0000313" key="1">
    <source>
        <dbReference type="EMBL" id="AET66905.1"/>
    </source>
</evidence>
<dbReference type="EMBL" id="CP003108">
    <property type="protein sequence ID" value="AET66905.1"/>
    <property type="molecule type" value="Genomic_DNA"/>
</dbReference>
<keyword evidence="2" id="KW-1185">Reference proteome</keyword>
<sequence length="54" mass="6193">MVLTNTALKILITLKKLILGIKSIQTLLIPMQNSRMKLINKNKPLKILLSYIFI</sequence>
<name>G7WEL4_DESOD</name>
<reference evidence="2" key="1">
    <citation type="submission" date="2011-11" db="EMBL/GenBank/DDBJ databases">
        <title>Complete sequence of Desulfosporosinus orientis DSM 765.</title>
        <authorList>
            <person name="Lucas S."/>
            <person name="Han J."/>
            <person name="Lapidus A."/>
            <person name="Cheng J.-F."/>
            <person name="Goodwin L."/>
            <person name="Pitluck S."/>
            <person name="Peters L."/>
            <person name="Ovchinnikova G."/>
            <person name="Teshima H."/>
            <person name="Detter J.C."/>
            <person name="Han C."/>
            <person name="Tapia R."/>
            <person name="Land M."/>
            <person name="Hauser L."/>
            <person name="Kyrpides N."/>
            <person name="Ivanova N."/>
            <person name="Pagani I."/>
            <person name="Pester M."/>
            <person name="Spring S."/>
            <person name="Ollivier B."/>
            <person name="Rattei T."/>
            <person name="Klenk H.-P."/>
            <person name="Wagner M."/>
            <person name="Loy A."/>
            <person name="Woyke T."/>
        </authorList>
    </citation>
    <scope>NUCLEOTIDE SEQUENCE [LARGE SCALE GENOMIC DNA]</scope>
    <source>
        <strain evidence="2">ATCC 19365 / DSM 765 / NCIMB 8382 / VKM B-1628</strain>
    </source>
</reference>
<dbReference type="PATRIC" id="fig|768706.3.peg.1223"/>
<evidence type="ECO:0000313" key="2">
    <source>
        <dbReference type="Proteomes" id="UP000006346"/>
    </source>
</evidence>